<name>A0A419V612_9BACL</name>
<keyword evidence="3" id="KW-1185">Reference proteome</keyword>
<dbReference type="RefSeq" id="WP_120192290.1">
    <property type="nucleotide sequence ID" value="NZ_RAPK01000007.1"/>
</dbReference>
<dbReference type="OrthoDB" id="9791482at2"/>
<organism evidence="2 3">
    <name type="scientific">Sinobaca qinghaiensis</name>
    <dbReference type="NCBI Taxonomy" id="342944"/>
    <lineage>
        <taxon>Bacteria</taxon>
        <taxon>Bacillati</taxon>
        <taxon>Bacillota</taxon>
        <taxon>Bacilli</taxon>
        <taxon>Bacillales</taxon>
        <taxon>Sporolactobacillaceae</taxon>
        <taxon>Sinobaca</taxon>
    </lineage>
</organism>
<dbReference type="PANTHER" id="PTHR34297">
    <property type="entry name" value="HYPOTHETICAL CYTOSOLIC PROTEIN-RELATED"/>
    <property type="match status" value="1"/>
</dbReference>
<comment type="similarity">
    <text evidence="1">Belongs to the asp23 family.</text>
</comment>
<evidence type="ECO:0000256" key="1">
    <source>
        <dbReference type="ARBA" id="ARBA00005721"/>
    </source>
</evidence>
<dbReference type="AlphaFoldDB" id="A0A419V612"/>
<sequence length="120" mass="13070">MTIEVSTTLGKIEISDDTISTAAGGAAVDCYGIVGMASQKHFKDGISDLLKKENIEKGIVLRREKEEVHIDMYIIVSYGIKISEVASNVQSAVKYQIKHMLGIDVKAVNVYVQGVRVIDA</sequence>
<dbReference type="InterPro" id="IPR005531">
    <property type="entry name" value="Asp23"/>
</dbReference>
<dbReference type="Pfam" id="PF03780">
    <property type="entry name" value="Asp23"/>
    <property type="match status" value="1"/>
</dbReference>
<reference evidence="2 3" key="1">
    <citation type="submission" date="2018-09" db="EMBL/GenBank/DDBJ databases">
        <title>Genomic Encyclopedia of Archaeal and Bacterial Type Strains, Phase II (KMG-II): from individual species to whole genera.</title>
        <authorList>
            <person name="Goeker M."/>
        </authorList>
    </citation>
    <scope>NUCLEOTIDE SEQUENCE [LARGE SCALE GENOMIC DNA]</scope>
    <source>
        <strain evidence="2 3">DSM 17008</strain>
    </source>
</reference>
<proteinExistence type="inferred from homology"/>
<protein>
    <submittedName>
        <fullName evidence="2">Putative alkaline shock family protein YloU</fullName>
    </submittedName>
</protein>
<gene>
    <name evidence="2" type="ORF">ATL39_1109</name>
</gene>
<comment type="caution">
    <text evidence="2">The sequence shown here is derived from an EMBL/GenBank/DDBJ whole genome shotgun (WGS) entry which is preliminary data.</text>
</comment>
<dbReference type="PANTHER" id="PTHR34297:SF2">
    <property type="entry name" value="ASP23_GLS24 FAMILY ENVELOPE STRESS RESPONSE PROTEIN"/>
    <property type="match status" value="1"/>
</dbReference>
<dbReference type="Proteomes" id="UP000285120">
    <property type="component" value="Unassembled WGS sequence"/>
</dbReference>
<evidence type="ECO:0000313" key="2">
    <source>
        <dbReference type="EMBL" id="RKD75410.1"/>
    </source>
</evidence>
<accession>A0A419V612</accession>
<dbReference type="EMBL" id="RAPK01000007">
    <property type="protein sequence ID" value="RKD75410.1"/>
    <property type="molecule type" value="Genomic_DNA"/>
</dbReference>
<evidence type="ECO:0000313" key="3">
    <source>
        <dbReference type="Proteomes" id="UP000285120"/>
    </source>
</evidence>